<organism evidence="2 3">
    <name type="scientific">Aliidiomarina sanyensis</name>
    <dbReference type="NCBI Taxonomy" id="1249555"/>
    <lineage>
        <taxon>Bacteria</taxon>
        <taxon>Pseudomonadati</taxon>
        <taxon>Pseudomonadota</taxon>
        <taxon>Gammaproteobacteria</taxon>
        <taxon>Alteromonadales</taxon>
        <taxon>Idiomarinaceae</taxon>
        <taxon>Aliidiomarina</taxon>
    </lineage>
</organism>
<proteinExistence type="predicted"/>
<dbReference type="AlphaFoldDB" id="A0A432WPZ0"/>
<dbReference type="Proteomes" id="UP000288405">
    <property type="component" value="Unassembled WGS sequence"/>
</dbReference>
<name>A0A432WPZ0_9GAMM</name>
<feature type="domain" description="DUF2489" evidence="1">
    <location>
        <begin position="14"/>
        <end position="141"/>
    </location>
</feature>
<comment type="caution">
    <text evidence="2">The sequence shown here is derived from an EMBL/GenBank/DDBJ whole genome shotgun (WGS) entry which is preliminary data.</text>
</comment>
<protein>
    <submittedName>
        <fullName evidence="2">DUF2489 domain-containing protein</fullName>
    </submittedName>
</protein>
<keyword evidence="3" id="KW-1185">Reference proteome</keyword>
<accession>A0A432WPZ0</accession>
<dbReference type="Pfam" id="PF10675">
    <property type="entry name" value="DUF2489"/>
    <property type="match status" value="1"/>
</dbReference>
<gene>
    <name evidence="2" type="ORF">CWE11_03630</name>
</gene>
<evidence type="ECO:0000313" key="2">
    <source>
        <dbReference type="EMBL" id="RUO35853.1"/>
    </source>
</evidence>
<sequence>MFMWILIICAIAVVAVLSIYAGMLLTRLRAQTKATRAAESKRLNYVHESIETIAKAMQQEQCPLSEGCIRIAVLLDNLPDADTANYAMRWPSIHAMYDRIKHMPTHEARKEYPKKEIRKMDREREGYEVEMEAGIQTDVQTILVWVREQRSAAQ</sequence>
<dbReference type="OrthoDB" id="5293867at2"/>
<dbReference type="EMBL" id="PIPM01000002">
    <property type="protein sequence ID" value="RUO35853.1"/>
    <property type="molecule type" value="Genomic_DNA"/>
</dbReference>
<reference evidence="2 3" key="1">
    <citation type="journal article" date="2011" name="Front. Microbiol.">
        <title>Genomic signatures of strain selection and enhancement in Bacillus atrophaeus var. globigii, a historical biowarfare simulant.</title>
        <authorList>
            <person name="Gibbons H.S."/>
            <person name="Broomall S.M."/>
            <person name="McNew L.A."/>
            <person name="Daligault H."/>
            <person name="Chapman C."/>
            <person name="Bruce D."/>
            <person name="Karavis M."/>
            <person name="Krepps M."/>
            <person name="McGregor P.A."/>
            <person name="Hong C."/>
            <person name="Park K.H."/>
            <person name="Akmal A."/>
            <person name="Feldman A."/>
            <person name="Lin J.S."/>
            <person name="Chang W.E."/>
            <person name="Higgs B.W."/>
            <person name="Demirev P."/>
            <person name="Lindquist J."/>
            <person name="Liem A."/>
            <person name="Fochler E."/>
            <person name="Read T.D."/>
            <person name="Tapia R."/>
            <person name="Johnson S."/>
            <person name="Bishop-Lilly K.A."/>
            <person name="Detter C."/>
            <person name="Han C."/>
            <person name="Sozhamannan S."/>
            <person name="Rosenzweig C.N."/>
            <person name="Skowronski E.W."/>
        </authorList>
    </citation>
    <scope>NUCLEOTIDE SEQUENCE [LARGE SCALE GENOMIC DNA]</scope>
    <source>
        <strain evidence="2 3">GYP-17</strain>
    </source>
</reference>
<dbReference type="InterPro" id="IPR019617">
    <property type="entry name" value="DUF2489"/>
</dbReference>
<evidence type="ECO:0000259" key="1">
    <source>
        <dbReference type="Pfam" id="PF10675"/>
    </source>
</evidence>
<evidence type="ECO:0000313" key="3">
    <source>
        <dbReference type="Proteomes" id="UP000288405"/>
    </source>
</evidence>